<dbReference type="Pfam" id="PF04020">
    <property type="entry name" value="Phage_holin_4_2"/>
    <property type="match status" value="1"/>
</dbReference>
<dbReference type="InterPro" id="IPR007165">
    <property type="entry name" value="Phage_holin_4_2"/>
</dbReference>
<gene>
    <name evidence="2" type="ORF">CCO02nite_27020</name>
</gene>
<dbReference type="PANTHER" id="PTHR37309">
    <property type="entry name" value="SLR0284 PROTEIN"/>
    <property type="match status" value="1"/>
</dbReference>
<protein>
    <submittedName>
        <fullName evidence="2">Membrane protein</fullName>
    </submittedName>
</protein>
<evidence type="ECO:0000313" key="3">
    <source>
        <dbReference type="Proteomes" id="UP000321720"/>
    </source>
</evidence>
<keyword evidence="3" id="KW-1185">Reference proteome</keyword>
<name>A0A511JDI7_9CELL</name>
<evidence type="ECO:0000313" key="2">
    <source>
        <dbReference type="EMBL" id="GEL96044.1"/>
    </source>
</evidence>
<dbReference type="Proteomes" id="UP000321720">
    <property type="component" value="Unassembled WGS sequence"/>
</dbReference>
<keyword evidence="1" id="KW-0812">Transmembrane</keyword>
<dbReference type="EMBL" id="BJWG01000013">
    <property type="protein sequence ID" value="GEL96044.1"/>
    <property type="molecule type" value="Genomic_DNA"/>
</dbReference>
<keyword evidence="1" id="KW-1133">Transmembrane helix</keyword>
<dbReference type="RefSeq" id="WP_146843675.1">
    <property type="nucleotide sequence ID" value="NZ_BJWG01000013.1"/>
</dbReference>
<organism evidence="2 3">
    <name type="scientific">Cellulomonas composti</name>
    <dbReference type="NCBI Taxonomy" id="266130"/>
    <lineage>
        <taxon>Bacteria</taxon>
        <taxon>Bacillati</taxon>
        <taxon>Actinomycetota</taxon>
        <taxon>Actinomycetes</taxon>
        <taxon>Micrococcales</taxon>
        <taxon>Cellulomonadaceae</taxon>
        <taxon>Cellulomonas</taxon>
    </lineage>
</organism>
<dbReference type="AlphaFoldDB" id="A0A511JDI7"/>
<sequence>MTFFVRVLVNGFAIWLAAAILSGFDIVGGDTTWERIGIVLVVAVIFGIVNAVVKPIVQFLSIPLYILTLGLFTLIVNALMLLLTEWLTDFVGWGIWIDGFWDAVWAALLISLFSFGLSLLIPDRHLD</sequence>
<feature type="transmembrane region" description="Helical" evidence="1">
    <location>
        <begin position="103"/>
        <end position="121"/>
    </location>
</feature>
<dbReference type="OrthoDB" id="9810847at2"/>
<dbReference type="PANTHER" id="PTHR37309:SF1">
    <property type="entry name" value="SLR0284 PROTEIN"/>
    <property type="match status" value="1"/>
</dbReference>
<evidence type="ECO:0000256" key="1">
    <source>
        <dbReference type="SAM" id="Phobius"/>
    </source>
</evidence>
<reference evidence="2 3" key="1">
    <citation type="submission" date="2019-07" db="EMBL/GenBank/DDBJ databases">
        <title>Whole genome shotgun sequence of Cellulomonas composti NBRC 100758.</title>
        <authorList>
            <person name="Hosoyama A."/>
            <person name="Uohara A."/>
            <person name="Ohji S."/>
            <person name="Ichikawa N."/>
        </authorList>
    </citation>
    <scope>NUCLEOTIDE SEQUENCE [LARGE SCALE GENOMIC DNA]</scope>
    <source>
        <strain evidence="2 3">NBRC 100758</strain>
    </source>
</reference>
<feature type="transmembrane region" description="Helical" evidence="1">
    <location>
        <begin position="7"/>
        <end position="24"/>
    </location>
</feature>
<accession>A0A511JDI7</accession>
<proteinExistence type="predicted"/>
<feature type="transmembrane region" description="Helical" evidence="1">
    <location>
        <begin position="36"/>
        <end position="57"/>
    </location>
</feature>
<keyword evidence="1" id="KW-0472">Membrane</keyword>
<feature type="transmembrane region" description="Helical" evidence="1">
    <location>
        <begin position="64"/>
        <end position="83"/>
    </location>
</feature>
<comment type="caution">
    <text evidence="2">The sequence shown here is derived from an EMBL/GenBank/DDBJ whole genome shotgun (WGS) entry which is preliminary data.</text>
</comment>